<gene>
    <name evidence="1" type="ORF">PAPOLLO_LOCUS21284</name>
</gene>
<keyword evidence="2" id="KW-1185">Reference proteome</keyword>
<evidence type="ECO:0000313" key="1">
    <source>
        <dbReference type="EMBL" id="CAG5038152.1"/>
    </source>
</evidence>
<evidence type="ECO:0000313" key="2">
    <source>
        <dbReference type="Proteomes" id="UP000691718"/>
    </source>
</evidence>
<accession>A0A8S3XRU4</accession>
<organism evidence="1 2">
    <name type="scientific">Parnassius apollo</name>
    <name type="common">Apollo butterfly</name>
    <name type="synonym">Papilio apollo</name>
    <dbReference type="NCBI Taxonomy" id="110799"/>
    <lineage>
        <taxon>Eukaryota</taxon>
        <taxon>Metazoa</taxon>
        <taxon>Ecdysozoa</taxon>
        <taxon>Arthropoda</taxon>
        <taxon>Hexapoda</taxon>
        <taxon>Insecta</taxon>
        <taxon>Pterygota</taxon>
        <taxon>Neoptera</taxon>
        <taxon>Endopterygota</taxon>
        <taxon>Lepidoptera</taxon>
        <taxon>Glossata</taxon>
        <taxon>Ditrysia</taxon>
        <taxon>Papilionoidea</taxon>
        <taxon>Papilionidae</taxon>
        <taxon>Parnassiinae</taxon>
        <taxon>Parnassini</taxon>
        <taxon>Parnassius</taxon>
        <taxon>Parnassius</taxon>
    </lineage>
</organism>
<proteinExistence type="predicted"/>
<dbReference type="Proteomes" id="UP000691718">
    <property type="component" value="Unassembled WGS sequence"/>
</dbReference>
<name>A0A8S3XRU4_PARAO</name>
<reference evidence="1" key="1">
    <citation type="submission" date="2021-04" db="EMBL/GenBank/DDBJ databases">
        <authorList>
            <person name="Tunstrom K."/>
        </authorList>
    </citation>
    <scope>NUCLEOTIDE SEQUENCE</scope>
</reference>
<sequence>MLLLYSFVEKNLSKDPSTESNALHSFTTITEIHDPFGMTVDEETSSSDIAPQQNYILPESTIEKTYQTQKKQKYRANESLI</sequence>
<protein>
    <submittedName>
        <fullName evidence="1">(apollo) hypothetical protein</fullName>
    </submittedName>
</protein>
<dbReference type="EMBL" id="CAJQZP010001306">
    <property type="protein sequence ID" value="CAG5038152.1"/>
    <property type="molecule type" value="Genomic_DNA"/>
</dbReference>
<comment type="caution">
    <text evidence="1">The sequence shown here is derived from an EMBL/GenBank/DDBJ whole genome shotgun (WGS) entry which is preliminary data.</text>
</comment>
<dbReference type="AlphaFoldDB" id="A0A8S3XRU4"/>